<dbReference type="InParanoid" id="A0A7R8UF61"/>
<evidence type="ECO:0000313" key="3">
    <source>
        <dbReference type="Proteomes" id="UP000594454"/>
    </source>
</evidence>
<feature type="region of interest" description="Disordered" evidence="1">
    <location>
        <begin position="15"/>
        <end position="67"/>
    </location>
</feature>
<organism evidence="2 3">
    <name type="scientific">Hermetia illucens</name>
    <name type="common">Black soldier fly</name>
    <dbReference type="NCBI Taxonomy" id="343691"/>
    <lineage>
        <taxon>Eukaryota</taxon>
        <taxon>Metazoa</taxon>
        <taxon>Ecdysozoa</taxon>
        <taxon>Arthropoda</taxon>
        <taxon>Hexapoda</taxon>
        <taxon>Insecta</taxon>
        <taxon>Pterygota</taxon>
        <taxon>Neoptera</taxon>
        <taxon>Endopterygota</taxon>
        <taxon>Diptera</taxon>
        <taxon>Brachycera</taxon>
        <taxon>Stratiomyomorpha</taxon>
        <taxon>Stratiomyidae</taxon>
        <taxon>Hermetiinae</taxon>
        <taxon>Hermetia</taxon>
    </lineage>
</organism>
<accession>A0A7R8UF61</accession>
<proteinExistence type="predicted"/>
<dbReference type="AlphaFoldDB" id="A0A7R8UF61"/>
<dbReference type="Proteomes" id="UP000594454">
    <property type="component" value="Chromosome 1"/>
</dbReference>
<reference evidence="2 3" key="1">
    <citation type="submission" date="2020-11" db="EMBL/GenBank/DDBJ databases">
        <authorList>
            <person name="Wallbank WR R."/>
            <person name="Pardo Diaz C."/>
            <person name="Kozak K."/>
            <person name="Martin S."/>
            <person name="Jiggins C."/>
            <person name="Moest M."/>
            <person name="Warren A I."/>
            <person name="Generalovic N T."/>
            <person name="Byers J.R.P. K."/>
            <person name="Montejo-Kovacevich G."/>
            <person name="Yen C E."/>
        </authorList>
    </citation>
    <scope>NUCLEOTIDE SEQUENCE [LARGE SCALE GENOMIC DNA]</scope>
</reference>
<keyword evidence="3" id="KW-1185">Reference proteome</keyword>
<evidence type="ECO:0000313" key="2">
    <source>
        <dbReference type="EMBL" id="CAD7079444.1"/>
    </source>
</evidence>
<protein>
    <submittedName>
        <fullName evidence="2">Uncharacterized protein</fullName>
    </submittedName>
</protein>
<evidence type="ECO:0000256" key="1">
    <source>
        <dbReference type="SAM" id="MobiDB-lite"/>
    </source>
</evidence>
<gene>
    <name evidence="2" type="ORF">HERILL_LOCUS2661</name>
</gene>
<sequence>MKLIYAFAVICQSSKSTKTTPSEQGGAELFKMPGLEDNPKSTTPTESSTVEEGEPEPQPAVRELTQTDRINRQLLKSFLDRINTNGLEQNFQNLSNGSAAASSFNDSFDE</sequence>
<dbReference type="EMBL" id="LR899009">
    <property type="protein sequence ID" value="CAD7079444.1"/>
    <property type="molecule type" value="Genomic_DNA"/>
</dbReference>
<dbReference type="OrthoDB" id="7372677at2759"/>
<name>A0A7R8UF61_HERIL</name>